<dbReference type="CDD" id="cd07043">
    <property type="entry name" value="STAS_anti-anti-sigma_factors"/>
    <property type="match status" value="1"/>
</dbReference>
<dbReference type="PROSITE" id="PS50801">
    <property type="entry name" value="STAS"/>
    <property type="match status" value="1"/>
</dbReference>
<reference evidence="3 4" key="1">
    <citation type="submission" date="2016-08" db="EMBL/GenBank/DDBJ databases">
        <title>The complete genome of Streptomyces subrutilus 10-1-1.</title>
        <authorList>
            <person name="Chen X."/>
        </authorList>
    </citation>
    <scope>NUCLEOTIDE SEQUENCE [LARGE SCALE GENOMIC DNA]</scope>
    <source>
        <strain evidence="3 4">10-1-1</strain>
    </source>
</reference>
<protein>
    <recommendedName>
        <fullName evidence="2">STAS domain-containing protein</fullName>
    </recommendedName>
</protein>
<dbReference type="Gene3D" id="3.30.750.24">
    <property type="entry name" value="STAS domain"/>
    <property type="match status" value="1"/>
</dbReference>
<dbReference type="SUPFAM" id="SSF52091">
    <property type="entry name" value="SpoIIaa-like"/>
    <property type="match status" value="1"/>
</dbReference>
<dbReference type="InterPro" id="IPR036513">
    <property type="entry name" value="STAS_dom_sf"/>
</dbReference>
<dbReference type="InterPro" id="IPR002645">
    <property type="entry name" value="STAS_dom"/>
</dbReference>
<name>A0A1E5PLZ0_9ACTN</name>
<dbReference type="STRING" id="36818.BGK67_02550"/>
<evidence type="ECO:0000259" key="2">
    <source>
        <dbReference type="PROSITE" id="PS50801"/>
    </source>
</evidence>
<feature type="domain" description="STAS" evidence="2">
    <location>
        <begin position="22"/>
        <end position="135"/>
    </location>
</feature>
<dbReference type="InterPro" id="IPR058548">
    <property type="entry name" value="MlaB-like_STAS"/>
</dbReference>
<evidence type="ECO:0000313" key="4">
    <source>
        <dbReference type="Proteomes" id="UP000095705"/>
    </source>
</evidence>
<accession>A0A1E5PLZ0</accession>
<dbReference type="Proteomes" id="UP000095705">
    <property type="component" value="Unassembled WGS sequence"/>
</dbReference>
<gene>
    <name evidence="3" type="ORF">BGK67_02550</name>
</gene>
<feature type="region of interest" description="Disordered" evidence="1">
    <location>
        <begin position="109"/>
        <end position="142"/>
    </location>
</feature>
<evidence type="ECO:0000256" key="1">
    <source>
        <dbReference type="SAM" id="MobiDB-lite"/>
    </source>
</evidence>
<proteinExistence type="predicted"/>
<comment type="caution">
    <text evidence="3">The sequence shown here is derived from an EMBL/GenBank/DDBJ whole genome shotgun (WGS) entry which is preliminary data.</text>
</comment>
<evidence type="ECO:0000313" key="3">
    <source>
        <dbReference type="EMBL" id="OEJ30382.1"/>
    </source>
</evidence>
<dbReference type="OrthoDB" id="4249752at2"/>
<keyword evidence="4" id="KW-1185">Reference proteome</keyword>
<dbReference type="RefSeq" id="WP_069918526.1">
    <property type="nucleotide sequence ID" value="NZ_MEHK01000001.1"/>
</dbReference>
<dbReference type="EMBL" id="MEHK01000001">
    <property type="protein sequence ID" value="OEJ30382.1"/>
    <property type="molecule type" value="Genomic_DNA"/>
</dbReference>
<dbReference type="AlphaFoldDB" id="A0A1E5PLZ0"/>
<dbReference type="Pfam" id="PF13466">
    <property type="entry name" value="STAS_2"/>
    <property type="match status" value="1"/>
</dbReference>
<organism evidence="3 4">
    <name type="scientific">Streptomyces subrutilus</name>
    <dbReference type="NCBI Taxonomy" id="36818"/>
    <lineage>
        <taxon>Bacteria</taxon>
        <taxon>Bacillati</taxon>
        <taxon>Actinomycetota</taxon>
        <taxon>Actinomycetes</taxon>
        <taxon>Kitasatosporales</taxon>
        <taxon>Streptomycetaceae</taxon>
        <taxon>Streptomyces</taxon>
    </lineage>
</organism>
<sequence length="142" mass="15538">MTNLPSGPLHLTRLDTPYTTRLELRGELDHYCADLLLAAVERVLADRADLRDLHLQCAGLTAVDSVGLSVLLMIRRRTGTADVRLHIEKRPLRLDRLLELTGTLGYLTTPEAGAQHTSSTPERRSAASEEAISARPGTTDSV</sequence>